<feature type="domain" description="4Fe-4S ferredoxin-type" evidence="6">
    <location>
        <begin position="2"/>
        <end position="31"/>
    </location>
</feature>
<dbReference type="Proteomes" id="UP000198635">
    <property type="component" value="Unassembled WGS sequence"/>
</dbReference>
<dbReference type="Pfam" id="PF00881">
    <property type="entry name" value="Nitroreductase"/>
    <property type="match status" value="1"/>
</dbReference>
<proteinExistence type="inferred from homology"/>
<dbReference type="PROSITE" id="PS51379">
    <property type="entry name" value="4FE4S_FER_2"/>
    <property type="match status" value="2"/>
</dbReference>
<keyword evidence="3" id="KW-0560">Oxidoreductase</keyword>
<comment type="similarity">
    <text evidence="1">Belongs to the nitroreductase family.</text>
</comment>
<evidence type="ECO:0000256" key="4">
    <source>
        <dbReference type="ARBA" id="ARBA00023004"/>
    </source>
</evidence>
<dbReference type="STRING" id="52560.SAMN04488082_12096"/>
<dbReference type="GO" id="GO:0051536">
    <property type="term" value="F:iron-sulfur cluster binding"/>
    <property type="evidence" value="ECO:0007669"/>
    <property type="project" value="UniProtKB-KW"/>
</dbReference>
<dbReference type="Gene3D" id="3.40.109.10">
    <property type="entry name" value="NADH Oxidase"/>
    <property type="match status" value="1"/>
</dbReference>
<organism evidence="7 8">
    <name type="scientific">Desulfomicrobium apsheronum</name>
    <dbReference type="NCBI Taxonomy" id="52560"/>
    <lineage>
        <taxon>Bacteria</taxon>
        <taxon>Pseudomonadati</taxon>
        <taxon>Thermodesulfobacteriota</taxon>
        <taxon>Desulfovibrionia</taxon>
        <taxon>Desulfovibrionales</taxon>
        <taxon>Desulfomicrobiaceae</taxon>
        <taxon>Desulfomicrobium</taxon>
    </lineage>
</organism>
<dbReference type="PROSITE" id="PS00198">
    <property type="entry name" value="4FE4S_FER_1"/>
    <property type="match status" value="2"/>
</dbReference>
<feature type="domain" description="4Fe-4S ferredoxin-type" evidence="6">
    <location>
        <begin position="32"/>
        <end position="60"/>
    </location>
</feature>
<dbReference type="Gene3D" id="3.30.70.20">
    <property type="match status" value="1"/>
</dbReference>
<dbReference type="OrthoDB" id="368873at2"/>
<keyword evidence="4" id="KW-0408">Iron</keyword>
<dbReference type="SUPFAM" id="SSF54862">
    <property type="entry name" value="4Fe-4S ferredoxins"/>
    <property type="match status" value="1"/>
</dbReference>
<dbReference type="GO" id="GO:0046872">
    <property type="term" value="F:metal ion binding"/>
    <property type="evidence" value="ECO:0007669"/>
    <property type="project" value="UniProtKB-KW"/>
</dbReference>
<gene>
    <name evidence="7" type="ORF">SAMN04488082_12096</name>
</gene>
<evidence type="ECO:0000259" key="6">
    <source>
        <dbReference type="PROSITE" id="PS51379"/>
    </source>
</evidence>
<keyword evidence="5" id="KW-0411">Iron-sulfur</keyword>
<evidence type="ECO:0000256" key="2">
    <source>
        <dbReference type="ARBA" id="ARBA00022723"/>
    </source>
</evidence>
<accession>A0A1I3YN92</accession>
<dbReference type="SUPFAM" id="SSF55469">
    <property type="entry name" value="FMN-dependent nitroreductase-like"/>
    <property type="match status" value="1"/>
</dbReference>
<keyword evidence="8" id="KW-1185">Reference proteome</keyword>
<dbReference type="RefSeq" id="WP_092378214.1">
    <property type="nucleotide sequence ID" value="NZ_FORX01000020.1"/>
</dbReference>
<reference evidence="8" key="1">
    <citation type="submission" date="2016-10" db="EMBL/GenBank/DDBJ databases">
        <authorList>
            <person name="Varghese N."/>
            <person name="Submissions S."/>
        </authorList>
    </citation>
    <scope>NUCLEOTIDE SEQUENCE [LARGE SCALE GENOMIC DNA]</scope>
    <source>
        <strain evidence="8">DSM 5918</strain>
    </source>
</reference>
<evidence type="ECO:0000256" key="5">
    <source>
        <dbReference type="ARBA" id="ARBA00023014"/>
    </source>
</evidence>
<dbReference type="AlphaFoldDB" id="A0A1I3YN92"/>
<keyword evidence="2" id="KW-0479">Metal-binding</keyword>
<dbReference type="InterPro" id="IPR029479">
    <property type="entry name" value="Nitroreductase"/>
</dbReference>
<name>A0A1I3YN92_9BACT</name>
<dbReference type="InterPro" id="IPR017900">
    <property type="entry name" value="4Fe4S_Fe_S_CS"/>
</dbReference>
<evidence type="ECO:0000256" key="3">
    <source>
        <dbReference type="ARBA" id="ARBA00023002"/>
    </source>
</evidence>
<dbReference type="GO" id="GO:0016491">
    <property type="term" value="F:oxidoreductase activity"/>
    <property type="evidence" value="ECO:0007669"/>
    <property type="project" value="UniProtKB-KW"/>
</dbReference>
<sequence length="271" mass="29878">MIDFHIDKDKCIQCGECAADCPAGIIEMKEFPEITDEGRCYRCQHCYTVCPTGAVSILGLTAEDGAMEKELPSSVQMTDLIKWRRSVRRYKDENVPKALIDELVDTTCHAPTGVNAQGVVFTVVRDKAFMDTLRHETLDRLGALADAGKLPEGIISQYLGFAVKAWRTHGRDVIFRGAPHMLLTSTPPGVPCAVQDAHIALTTFELLASAHGLGTLWDGMFMMALAICPQLRETLRIPADHSIGYALLFGRPDVQYHRPVKRGPATVNILE</sequence>
<evidence type="ECO:0000313" key="7">
    <source>
        <dbReference type="EMBL" id="SFK33245.1"/>
    </source>
</evidence>
<protein>
    <submittedName>
        <fullName evidence="7">Nitroreductase</fullName>
    </submittedName>
</protein>
<dbReference type="CDD" id="cd02143">
    <property type="entry name" value="nitroreductase_FeS-like"/>
    <property type="match status" value="1"/>
</dbReference>
<evidence type="ECO:0000313" key="8">
    <source>
        <dbReference type="Proteomes" id="UP000198635"/>
    </source>
</evidence>
<dbReference type="EMBL" id="FORX01000020">
    <property type="protein sequence ID" value="SFK33245.1"/>
    <property type="molecule type" value="Genomic_DNA"/>
</dbReference>
<dbReference type="PANTHER" id="PTHR43673:SF10">
    <property type="entry name" value="NADH DEHYDROGENASE_NAD(P)H NITROREDUCTASE XCC3605-RELATED"/>
    <property type="match status" value="1"/>
</dbReference>
<dbReference type="InterPro" id="IPR000415">
    <property type="entry name" value="Nitroreductase-like"/>
</dbReference>
<dbReference type="InterPro" id="IPR017896">
    <property type="entry name" value="4Fe4S_Fe-S-bd"/>
</dbReference>
<dbReference type="Pfam" id="PF13187">
    <property type="entry name" value="Fer4_9"/>
    <property type="match status" value="1"/>
</dbReference>
<evidence type="ECO:0000256" key="1">
    <source>
        <dbReference type="ARBA" id="ARBA00007118"/>
    </source>
</evidence>
<dbReference type="PANTHER" id="PTHR43673">
    <property type="entry name" value="NAD(P)H NITROREDUCTASE YDGI-RELATED"/>
    <property type="match status" value="1"/>
</dbReference>